<sequence>MKHFNFLFSLALLFLISACATKSNPDATREEWIDLFNNKDLTGWDIKIAKHDLNDNFNNTFYVKDSILEIDYSRYDKFDGEFGHLYYNQPFSYYRIRLEYRFRGKQLRGGPDYAYLNSGVMLHSQAASTLTKNQTFPVSLEMQFLASNDSVKRTTGNLCTPGTEVFQKGSLFPGHCIDSNSRNYDENEWVTIEAVVLGDSIVHHILGKDTVLTYEHPRVGGGFVGGNMNWTRGGFADSLQWMDRQGTPLKEGYIALQAESHPLEFRKVQLMNLKGCTDPKALNYKSYFIKSDNTQCRYK</sequence>
<feature type="signal peptide" evidence="1">
    <location>
        <begin position="1"/>
        <end position="20"/>
    </location>
</feature>
<dbReference type="Pfam" id="PF06439">
    <property type="entry name" value="3keto-disac_hyd"/>
    <property type="match status" value="1"/>
</dbReference>
<evidence type="ECO:0000313" key="3">
    <source>
        <dbReference type="EMBL" id="SHG86458.1"/>
    </source>
</evidence>
<proteinExistence type="predicted"/>
<feature type="domain" description="3-keto-alpha-glucoside-1,2-lyase/3-keto-2-hydroxy-glucal hydratase" evidence="2">
    <location>
        <begin position="31"/>
        <end position="270"/>
    </location>
</feature>
<evidence type="ECO:0000313" key="4">
    <source>
        <dbReference type="Proteomes" id="UP000184212"/>
    </source>
</evidence>
<name>A0A1M5NAB9_9BACT</name>
<dbReference type="STRING" id="947013.SAMN04488109_2198"/>
<protein>
    <recommendedName>
        <fullName evidence="2">3-keto-alpha-glucoside-1,2-lyase/3-keto-2-hydroxy-glucal hydratase domain-containing protein</fullName>
    </recommendedName>
</protein>
<dbReference type="InterPro" id="IPR010496">
    <property type="entry name" value="AL/BT2_dom"/>
</dbReference>
<evidence type="ECO:0000256" key="1">
    <source>
        <dbReference type="SAM" id="SignalP"/>
    </source>
</evidence>
<dbReference type="Gene3D" id="2.60.120.560">
    <property type="entry name" value="Exo-inulinase, domain 1"/>
    <property type="match status" value="1"/>
</dbReference>
<keyword evidence="1" id="KW-0732">Signal</keyword>
<dbReference type="RefSeq" id="WP_073133593.1">
    <property type="nucleotide sequence ID" value="NZ_FQWQ01000001.1"/>
</dbReference>
<dbReference type="AlphaFoldDB" id="A0A1M5NAB9"/>
<dbReference type="OrthoDB" id="9787527at2"/>
<keyword evidence="4" id="KW-1185">Reference proteome</keyword>
<dbReference type="GO" id="GO:0016787">
    <property type="term" value="F:hydrolase activity"/>
    <property type="evidence" value="ECO:0007669"/>
    <property type="project" value="InterPro"/>
</dbReference>
<feature type="chain" id="PRO_5012206331" description="3-keto-alpha-glucoside-1,2-lyase/3-keto-2-hydroxy-glucal hydratase domain-containing protein" evidence="1">
    <location>
        <begin position="21"/>
        <end position="299"/>
    </location>
</feature>
<dbReference type="PROSITE" id="PS51257">
    <property type="entry name" value="PROKAR_LIPOPROTEIN"/>
    <property type="match status" value="1"/>
</dbReference>
<evidence type="ECO:0000259" key="2">
    <source>
        <dbReference type="Pfam" id="PF06439"/>
    </source>
</evidence>
<reference evidence="3 4" key="1">
    <citation type="submission" date="2016-11" db="EMBL/GenBank/DDBJ databases">
        <authorList>
            <person name="Jaros S."/>
            <person name="Januszkiewicz K."/>
            <person name="Wedrychowicz H."/>
        </authorList>
    </citation>
    <scope>NUCLEOTIDE SEQUENCE [LARGE SCALE GENOMIC DNA]</scope>
    <source>
        <strain evidence="3 4">DSM 24574</strain>
    </source>
</reference>
<dbReference type="EMBL" id="FQWQ01000001">
    <property type="protein sequence ID" value="SHG86458.1"/>
    <property type="molecule type" value="Genomic_DNA"/>
</dbReference>
<gene>
    <name evidence="3" type="ORF">SAMN04488109_2198</name>
</gene>
<dbReference type="Proteomes" id="UP000184212">
    <property type="component" value="Unassembled WGS sequence"/>
</dbReference>
<organism evidence="3 4">
    <name type="scientific">Chryseolinea serpens</name>
    <dbReference type="NCBI Taxonomy" id="947013"/>
    <lineage>
        <taxon>Bacteria</taxon>
        <taxon>Pseudomonadati</taxon>
        <taxon>Bacteroidota</taxon>
        <taxon>Cytophagia</taxon>
        <taxon>Cytophagales</taxon>
        <taxon>Fulvivirgaceae</taxon>
        <taxon>Chryseolinea</taxon>
    </lineage>
</organism>
<accession>A0A1M5NAB9</accession>